<evidence type="ECO:0000313" key="1">
    <source>
        <dbReference type="EMBL" id="MBZ4036696.1"/>
    </source>
</evidence>
<comment type="caution">
    <text evidence="1">The sequence shown here is derived from an EMBL/GenBank/DDBJ whole genome shotgun (WGS) entry which is preliminary data.</text>
</comment>
<gene>
    <name evidence="1" type="ORF">K6T82_18140</name>
</gene>
<sequence length="85" mass="8992">MAFALASAGAVSSNSAKVNKVKSTSGVIIPAFIQNPSSTSCLDVTADCSTTNTHVNCMSIEQPAKRAYLKNSLDRCATELWQNPQ</sequence>
<name>A0A9X1KSY3_9FLAO</name>
<dbReference type="AlphaFoldDB" id="A0A9X1KSY3"/>
<reference evidence="1 2" key="1">
    <citation type="journal article" date="2023" name="Antonie Van Leeuwenhoek">
        <title>Flavobacterium potami sp. nov., a multi-metal resistance genes harbouring bacterium isolated from shallow river silt.</title>
        <authorList>
            <person name="Li S."/>
            <person name="Mao S."/>
            <person name="Mu W."/>
            <person name="Guo B."/>
            <person name="Li C."/>
            <person name="Zhu Q."/>
            <person name="Hou X."/>
            <person name="Zhao Y."/>
            <person name="Wei S."/>
            <person name="Liu H."/>
            <person name="Liu A."/>
        </authorList>
    </citation>
    <scope>NUCLEOTIDE SEQUENCE [LARGE SCALE GENOMIC DNA]</scope>
    <source>
        <strain evidence="1 2">17A</strain>
    </source>
</reference>
<accession>A0A9X1KSY3</accession>
<protein>
    <submittedName>
        <fullName evidence="1">Uncharacterized protein</fullName>
    </submittedName>
</protein>
<dbReference type="RefSeq" id="WP_338083352.1">
    <property type="nucleotide sequence ID" value="NZ_JAINUY010000006.1"/>
</dbReference>
<dbReference type="EMBL" id="JAINUY010000006">
    <property type="protein sequence ID" value="MBZ4036696.1"/>
    <property type="molecule type" value="Genomic_DNA"/>
</dbReference>
<keyword evidence="2" id="KW-1185">Reference proteome</keyword>
<proteinExistence type="predicted"/>
<dbReference type="Proteomes" id="UP001139366">
    <property type="component" value="Unassembled WGS sequence"/>
</dbReference>
<evidence type="ECO:0000313" key="2">
    <source>
        <dbReference type="Proteomes" id="UP001139366"/>
    </source>
</evidence>
<organism evidence="1 2">
    <name type="scientific">Flavobacterium potami</name>
    <dbReference type="NCBI Taxonomy" id="2872310"/>
    <lineage>
        <taxon>Bacteria</taxon>
        <taxon>Pseudomonadati</taxon>
        <taxon>Bacteroidota</taxon>
        <taxon>Flavobacteriia</taxon>
        <taxon>Flavobacteriales</taxon>
        <taxon>Flavobacteriaceae</taxon>
        <taxon>Flavobacterium</taxon>
    </lineage>
</organism>